<feature type="domain" description="Fibronectin type III-like" evidence="3">
    <location>
        <begin position="716"/>
        <end position="786"/>
    </location>
</feature>
<dbReference type="Gene3D" id="3.40.50.1700">
    <property type="entry name" value="Glycoside hydrolase family 3 C-terminal domain"/>
    <property type="match status" value="1"/>
</dbReference>
<dbReference type="SMART" id="SM01217">
    <property type="entry name" value="Fn3_like"/>
    <property type="match status" value="1"/>
</dbReference>
<dbReference type="Gene3D" id="2.60.120.260">
    <property type="entry name" value="Galactose-binding domain-like"/>
    <property type="match status" value="1"/>
</dbReference>
<comment type="similarity">
    <text evidence="1">Belongs to the glycosyl hydrolase 3 family.</text>
</comment>
<dbReference type="GO" id="GO:0005975">
    <property type="term" value="P:carbohydrate metabolic process"/>
    <property type="evidence" value="ECO:0007669"/>
    <property type="project" value="InterPro"/>
</dbReference>
<dbReference type="Pfam" id="PF00933">
    <property type="entry name" value="Glyco_hydro_3"/>
    <property type="match status" value="1"/>
</dbReference>
<dbReference type="PANTHER" id="PTHR42715:SF10">
    <property type="entry name" value="BETA-GLUCOSIDASE"/>
    <property type="match status" value="1"/>
</dbReference>
<dbReference type="InterPro" id="IPR050288">
    <property type="entry name" value="Cellulose_deg_GH3"/>
</dbReference>
<dbReference type="Proteomes" id="UP000482960">
    <property type="component" value="Unassembled WGS sequence"/>
</dbReference>
<dbReference type="InterPro" id="IPR026891">
    <property type="entry name" value="Fn3-like"/>
</dbReference>
<dbReference type="SUPFAM" id="SSF52279">
    <property type="entry name" value="Beta-D-glucan exohydrolase, C-terminal domain"/>
    <property type="match status" value="1"/>
</dbReference>
<dbReference type="InterPro" id="IPR036881">
    <property type="entry name" value="Glyco_hydro_3_C_sf"/>
</dbReference>
<dbReference type="InterPro" id="IPR001764">
    <property type="entry name" value="Glyco_hydro_3_N"/>
</dbReference>
<keyword evidence="2 4" id="KW-0378">Hydrolase</keyword>
<proteinExistence type="inferred from homology"/>
<reference evidence="4 5" key="2">
    <citation type="submission" date="2020-03" db="EMBL/GenBank/DDBJ databases">
        <authorList>
            <person name="Ichikawa N."/>
            <person name="Kimura A."/>
            <person name="Kitahashi Y."/>
            <person name="Uohara A."/>
        </authorList>
    </citation>
    <scope>NUCLEOTIDE SEQUENCE [LARGE SCALE GENOMIC DNA]</scope>
    <source>
        <strain evidence="4 5">NBRC 108638</strain>
    </source>
</reference>
<dbReference type="Gene3D" id="2.60.40.10">
    <property type="entry name" value="Immunoglobulins"/>
    <property type="match status" value="1"/>
</dbReference>
<dbReference type="InterPro" id="IPR017853">
    <property type="entry name" value="GH"/>
</dbReference>
<dbReference type="InterPro" id="IPR013783">
    <property type="entry name" value="Ig-like_fold"/>
</dbReference>
<organism evidence="4 5">
    <name type="scientific">Phytohabitans rumicis</name>
    <dbReference type="NCBI Taxonomy" id="1076125"/>
    <lineage>
        <taxon>Bacteria</taxon>
        <taxon>Bacillati</taxon>
        <taxon>Actinomycetota</taxon>
        <taxon>Actinomycetes</taxon>
        <taxon>Micromonosporales</taxon>
        <taxon>Micromonosporaceae</taxon>
    </lineage>
</organism>
<name>A0A6V8KZM5_9ACTN</name>
<evidence type="ECO:0000256" key="1">
    <source>
        <dbReference type="ARBA" id="ARBA00005336"/>
    </source>
</evidence>
<protein>
    <submittedName>
        <fullName evidence="4">Glycosyl hydrolase</fullName>
    </submittedName>
</protein>
<reference evidence="4 5" key="1">
    <citation type="submission" date="2020-03" db="EMBL/GenBank/DDBJ databases">
        <title>Whole genome shotgun sequence of Phytohabitans rumicis NBRC 108638.</title>
        <authorList>
            <person name="Komaki H."/>
            <person name="Tamura T."/>
        </authorList>
    </citation>
    <scope>NUCLEOTIDE SEQUENCE [LARGE SCALE GENOMIC DNA]</scope>
    <source>
        <strain evidence="4 5">NBRC 108638</strain>
    </source>
</reference>
<dbReference type="Pfam" id="PF01915">
    <property type="entry name" value="Glyco_hydro_3_C"/>
    <property type="match status" value="1"/>
</dbReference>
<evidence type="ECO:0000259" key="3">
    <source>
        <dbReference type="SMART" id="SM01217"/>
    </source>
</evidence>
<accession>A0A6V8KZM5</accession>
<evidence type="ECO:0000313" key="4">
    <source>
        <dbReference type="EMBL" id="GFJ87256.1"/>
    </source>
</evidence>
<dbReference type="Pfam" id="PF14310">
    <property type="entry name" value="Fn3-like"/>
    <property type="match status" value="1"/>
</dbReference>
<keyword evidence="5" id="KW-1185">Reference proteome</keyword>
<gene>
    <name evidence="4" type="ORF">Prum_008980</name>
</gene>
<dbReference type="InterPro" id="IPR002772">
    <property type="entry name" value="Glyco_hydro_3_C"/>
</dbReference>
<dbReference type="PRINTS" id="PR00133">
    <property type="entry name" value="GLHYDRLASE3"/>
</dbReference>
<evidence type="ECO:0000313" key="5">
    <source>
        <dbReference type="Proteomes" id="UP000482960"/>
    </source>
</evidence>
<dbReference type="PANTHER" id="PTHR42715">
    <property type="entry name" value="BETA-GLUCOSIDASE"/>
    <property type="match status" value="1"/>
</dbReference>
<evidence type="ECO:0000256" key="2">
    <source>
        <dbReference type="ARBA" id="ARBA00022801"/>
    </source>
</evidence>
<dbReference type="SUPFAM" id="SSF51445">
    <property type="entry name" value="(Trans)glycosidases"/>
    <property type="match status" value="1"/>
</dbReference>
<dbReference type="GO" id="GO:0004553">
    <property type="term" value="F:hydrolase activity, hydrolyzing O-glycosyl compounds"/>
    <property type="evidence" value="ECO:0007669"/>
    <property type="project" value="InterPro"/>
</dbReference>
<dbReference type="AlphaFoldDB" id="A0A6V8KZM5"/>
<dbReference type="RefSeq" id="WP_218577021.1">
    <property type="nucleotide sequence ID" value="NZ_BAABJB010000016.1"/>
</dbReference>
<dbReference type="InterPro" id="IPR036962">
    <property type="entry name" value="Glyco_hydro_3_N_sf"/>
</dbReference>
<dbReference type="EMBL" id="BLPG01000001">
    <property type="protein sequence ID" value="GFJ87256.1"/>
    <property type="molecule type" value="Genomic_DNA"/>
</dbReference>
<sequence>MHTLSLAQKVGLLTGATFWTTPACVPIGLRSMALADGPAGVRGVRWDAADPSVCFPSPTALGASWDVEMARAYGRALGAEARRKGVHVVLAPTLNVIRTPFGGRAFECYSEDPTLIGAIGAAVVAGMQELGVAATVKHYVANDSETDRYTVDVRMDERTLREVYLAPFETVVREARPWAVMAAYNAVDGITLTEHPLLDAPLRTEWGFDGLIMSDWRATRSTVESARAGLDLAMPGPISPWGAALVAAVERGEVDEATIDRKVAHLLELAERVGALGTAADKPLADLAPAGYAADVAAYAAVSGTVLLANDGALPLAAPALRRVLIVGEAAAAPRFQGGGSAEVMPAGVVSPVDAIRAALPEVCEVVYVPGTHGDTDLEPLPLDLAGGADGIELTWLDQAGAEVHRERRSSTKLVYLGPDVPAGATSCRIEWDFTADEPGAWQLGFIGCGYFELSVDGAQVLAEQASAAHEGPGAELFNGPSRAVTREVRDGEPVRMRLDHTFGQLGVSVTLGARRPRMDAGEERDLLRREAAACDVAIVVVSTDRASESEGVDRGTLALPGDQDDVVSLVAGHAPSTVAVVCSGAPVALPWRDEVSAILVAWFGGQAVGPALADVIVGHREPRGRLPMSWPADDGVPVHQVAPTDGRLDYAEGLHVGYRAWLKEGREPAWAFGHGLGYTTWELSDVEVDANGHAGDAGANVFVTARNTGDRPGRTVIQVYLARPDSAHDRPVRWLAGFAAVDQDAGATATHHIRLPTRAFQHWSETTRSWQLEPGQFEVQVGTSATAIHHRRIVAVHEKTNTLQPD</sequence>
<dbReference type="Gene3D" id="3.20.20.300">
    <property type="entry name" value="Glycoside hydrolase, family 3, N-terminal domain"/>
    <property type="match status" value="1"/>
</dbReference>
<comment type="caution">
    <text evidence="4">The sequence shown here is derived from an EMBL/GenBank/DDBJ whole genome shotgun (WGS) entry which is preliminary data.</text>
</comment>